<name>A0AAV7QAI4_PLEWA</name>
<keyword evidence="2" id="KW-1185">Reference proteome</keyword>
<evidence type="ECO:0000313" key="2">
    <source>
        <dbReference type="Proteomes" id="UP001066276"/>
    </source>
</evidence>
<proteinExistence type="predicted"/>
<dbReference type="EMBL" id="JANPWB010000010">
    <property type="protein sequence ID" value="KAJ1137431.1"/>
    <property type="molecule type" value="Genomic_DNA"/>
</dbReference>
<comment type="caution">
    <text evidence="1">The sequence shown here is derived from an EMBL/GenBank/DDBJ whole genome shotgun (WGS) entry which is preliminary data.</text>
</comment>
<reference evidence="1" key="1">
    <citation type="journal article" date="2022" name="bioRxiv">
        <title>Sequencing and chromosome-scale assembly of the giantPleurodeles waltlgenome.</title>
        <authorList>
            <person name="Brown T."/>
            <person name="Elewa A."/>
            <person name="Iarovenko S."/>
            <person name="Subramanian E."/>
            <person name="Araus A.J."/>
            <person name="Petzold A."/>
            <person name="Susuki M."/>
            <person name="Suzuki K.-i.T."/>
            <person name="Hayashi T."/>
            <person name="Toyoda A."/>
            <person name="Oliveira C."/>
            <person name="Osipova E."/>
            <person name="Leigh N.D."/>
            <person name="Simon A."/>
            <person name="Yun M.H."/>
        </authorList>
    </citation>
    <scope>NUCLEOTIDE SEQUENCE</scope>
    <source>
        <strain evidence="1">20211129_DDA</strain>
        <tissue evidence="1">Liver</tissue>
    </source>
</reference>
<gene>
    <name evidence="1" type="ORF">NDU88_003832</name>
</gene>
<organism evidence="1 2">
    <name type="scientific">Pleurodeles waltl</name>
    <name type="common">Iberian ribbed newt</name>
    <dbReference type="NCBI Taxonomy" id="8319"/>
    <lineage>
        <taxon>Eukaryota</taxon>
        <taxon>Metazoa</taxon>
        <taxon>Chordata</taxon>
        <taxon>Craniata</taxon>
        <taxon>Vertebrata</taxon>
        <taxon>Euteleostomi</taxon>
        <taxon>Amphibia</taxon>
        <taxon>Batrachia</taxon>
        <taxon>Caudata</taxon>
        <taxon>Salamandroidea</taxon>
        <taxon>Salamandridae</taxon>
        <taxon>Pleurodelinae</taxon>
        <taxon>Pleurodeles</taxon>
    </lineage>
</organism>
<evidence type="ECO:0000313" key="1">
    <source>
        <dbReference type="EMBL" id="KAJ1137431.1"/>
    </source>
</evidence>
<sequence>MRRAFEGACKAIASRSRLLENLDRSEGCNLIPALLPSPLGRPSRSFASGQHETHCQERKIGDTLTTGAVIQAADRTHREIIILERNMQALEIEIAHHKVPYECLRHKRKLYDKADQLLRQHDYCYYLTRLHAEGDRSGRLLA</sequence>
<dbReference type="AlphaFoldDB" id="A0AAV7QAI4"/>
<accession>A0AAV7QAI4</accession>
<dbReference type="Proteomes" id="UP001066276">
    <property type="component" value="Chromosome 6"/>
</dbReference>
<protein>
    <submittedName>
        <fullName evidence="1">Uncharacterized protein</fullName>
    </submittedName>
</protein>